<evidence type="ECO:0000313" key="3">
    <source>
        <dbReference type="Proteomes" id="UP001430804"/>
    </source>
</evidence>
<dbReference type="NCBIfam" id="NF037995">
    <property type="entry name" value="TRAP_S1"/>
    <property type="match status" value="1"/>
</dbReference>
<dbReference type="CDD" id="cd13603">
    <property type="entry name" value="PBP2_TRAP_Siap_TeaA_like"/>
    <property type="match status" value="1"/>
</dbReference>
<feature type="signal peptide" evidence="1">
    <location>
        <begin position="1"/>
        <end position="26"/>
    </location>
</feature>
<dbReference type="PANTHER" id="PTHR33376">
    <property type="match status" value="1"/>
</dbReference>
<gene>
    <name evidence="2" type="ORF">KY465_07865</name>
</gene>
<accession>A0ABS6WMJ9</accession>
<name>A0ABS6WMJ9_9HYPH</name>
<dbReference type="Pfam" id="PF03480">
    <property type="entry name" value="DctP"/>
    <property type="match status" value="1"/>
</dbReference>
<comment type="caution">
    <text evidence="2">The sequence shown here is derived from an EMBL/GenBank/DDBJ whole genome shotgun (WGS) entry which is preliminary data.</text>
</comment>
<keyword evidence="1" id="KW-0732">Signal</keyword>
<dbReference type="InterPro" id="IPR018389">
    <property type="entry name" value="DctP_fam"/>
</dbReference>
<reference evidence="2" key="1">
    <citation type="submission" date="2021-07" db="EMBL/GenBank/DDBJ databases">
        <title>Pseudohoeflea marina sp. nov. a polyhydroxyalcanoate-producing bacterium.</title>
        <authorList>
            <person name="Zheng W."/>
            <person name="Yu S."/>
            <person name="Huang Y."/>
        </authorList>
    </citation>
    <scope>NUCLEOTIDE SEQUENCE</scope>
    <source>
        <strain evidence="2">DP4N28-3</strain>
    </source>
</reference>
<dbReference type="EMBL" id="JAHWQX010000002">
    <property type="protein sequence ID" value="MBW3097192.1"/>
    <property type="molecule type" value="Genomic_DNA"/>
</dbReference>
<sequence>MNVVIRRMAVSCVIVAGMSFANMANARPLTIAHTGTEGNSVYTFFEVFTKEMEERTNGSLTGKVHPSGELGGDDQLLQQIGIGTIDVTSAATANMGSMTDAFLWTDLPYVFSSREHADEVFADNDIAEALEPKVEGSVGTKVLAYIQVGGFRMLQNTKRELKTPADAAGLKFRATASPIDIATIKAWGGLPTPVAWAETFTAVQQGVVDGLNLQPSWTFLTGFGQTIKFATRNKAVMAFHVAQMNLDLWNSLSPEEQEAVMSAAEVAQRAANEFDAQSEEEFITKLKEQGVSIYEPTEGELTAWRDAALPVWGELDGKVDPELLESVKSVSGAVE</sequence>
<dbReference type="InterPro" id="IPR004682">
    <property type="entry name" value="TRAP_DctP"/>
</dbReference>
<protein>
    <submittedName>
        <fullName evidence="2">TRAP transporter substrate-binding protein</fullName>
    </submittedName>
</protein>
<evidence type="ECO:0000256" key="1">
    <source>
        <dbReference type="SAM" id="SignalP"/>
    </source>
</evidence>
<organism evidence="2 3">
    <name type="scientific">Pseudohoeflea coraliihabitans</name>
    <dbReference type="NCBI Taxonomy" id="2860393"/>
    <lineage>
        <taxon>Bacteria</taxon>
        <taxon>Pseudomonadati</taxon>
        <taxon>Pseudomonadota</taxon>
        <taxon>Alphaproteobacteria</taxon>
        <taxon>Hyphomicrobiales</taxon>
        <taxon>Rhizobiaceae</taxon>
        <taxon>Pseudohoeflea</taxon>
    </lineage>
</organism>
<dbReference type="PIRSF" id="PIRSF006470">
    <property type="entry name" value="DctB"/>
    <property type="match status" value="1"/>
</dbReference>
<feature type="chain" id="PRO_5046858999" evidence="1">
    <location>
        <begin position="27"/>
        <end position="335"/>
    </location>
</feature>
<proteinExistence type="predicted"/>
<dbReference type="PANTHER" id="PTHR33376:SF7">
    <property type="entry name" value="C4-DICARBOXYLATE-BINDING PROTEIN DCTB"/>
    <property type="match status" value="1"/>
</dbReference>
<dbReference type="Proteomes" id="UP001430804">
    <property type="component" value="Unassembled WGS sequence"/>
</dbReference>
<keyword evidence="3" id="KW-1185">Reference proteome</keyword>
<evidence type="ECO:0000313" key="2">
    <source>
        <dbReference type="EMBL" id="MBW3097192.1"/>
    </source>
</evidence>
<dbReference type="RefSeq" id="WP_219201122.1">
    <property type="nucleotide sequence ID" value="NZ_JAHWQX010000002.1"/>
</dbReference>